<comment type="caution">
    <text evidence="8">The sequence shown here is derived from an EMBL/GenBank/DDBJ whole genome shotgun (WGS) entry which is preliminary data.</text>
</comment>
<evidence type="ECO:0000256" key="2">
    <source>
        <dbReference type="ARBA" id="ARBA00022833"/>
    </source>
</evidence>
<gene>
    <name evidence="8" type="ORF">LOD99_701</name>
</gene>
<evidence type="ECO:0000256" key="1">
    <source>
        <dbReference type="ARBA" id="ARBA00022723"/>
    </source>
</evidence>
<dbReference type="PROSITE" id="PS00478">
    <property type="entry name" value="LIM_DOMAIN_1"/>
    <property type="match status" value="1"/>
</dbReference>
<feature type="region of interest" description="Disordered" evidence="6">
    <location>
        <begin position="1"/>
        <end position="81"/>
    </location>
</feature>
<sequence>MSTDRITEQSNLFDSDDDGGEDIFNTTESPRKVTKKVVTQENDPFLNILDSETTNLSPYLTPSTQSPGGVDISDDLGSQNIADSSEDFEKQLVAEKARSATYNALNNELYEKLETVELELEQTKFDYAKSQEKLSSKLEEESQWNLQKEALKSQLRISQDENQKLKTENQELGVQSQMENDTTSDQVAVLRSELNNALTDKENAIKNLQKVETTLSNLSKENKNQDNYISDLKSQLAEKNETIAQLEQQKVSAAREDISDKDMSSTIKNLEKSIALKDQKISELEDLAIIARRSKRQEQEMKLQDEKIITLERRVEFLQNQDRLRTKSPTEDQISNPQVELVPQPIEPVEKQIEQLVKPVLEVAEPVLQQTQASHTKKSAPVPGTPKISIDTSAHVNSALPPRETQNKTAVIVDRQTGKSLRTATLEERMKKFRGSAENIASDESSATKHTFRRVSSSGSARSTPSPDILRATSLPVSPDIGETEIKIDPPQSLPPRDPSDANKVVKSPLKKTYSPLLSRANRADVDPDICISCGRRAYPIEKITVDKMPYHKFCFKCIICKSILRPGKHASYEGTIYCLNHFKQEFLGGGGKYPGQIRHY</sequence>
<evidence type="ECO:0000313" key="9">
    <source>
        <dbReference type="Proteomes" id="UP001165289"/>
    </source>
</evidence>
<dbReference type="Gene3D" id="2.10.110.10">
    <property type="entry name" value="Cysteine Rich Protein"/>
    <property type="match status" value="1"/>
</dbReference>
<dbReference type="Pfam" id="PF00412">
    <property type="entry name" value="LIM"/>
    <property type="match status" value="1"/>
</dbReference>
<organism evidence="8 9">
    <name type="scientific">Oopsacas minuta</name>
    <dbReference type="NCBI Taxonomy" id="111878"/>
    <lineage>
        <taxon>Eukaryota</taxon>
        <taxon>Metazoa</taxon>
        <taxon>Porifera</taxon>
        <taxon>Hexactinellida</taxon>
        <taxon>Hexasterophora</taxon>
        <taxon>Lyssacinosida</taxon>
        <taxon>Leucopsacidae</taxon>
        <taxon>Oopsacas</taxon>
    </lineage>
</organism>
<keyword evidence="2 4" id="KW-0862">Zinc</keyword>
<dbReference type="CDD" id="cd09358">
    <property type="entry name" value="LIM_Mical_like"/>
    <property type="match status" value="1"/>
</dbReference>
<evidence type="ECO:0000313" key="8">
    <source>
        <dbReference type="EMBL" id="KAI6654303.1"/>
    </source>
</evidence>
<dbReference type="Proteomes" id="UP001165289">
    <property type="component" value="Unassembled WGS sequence"/>
</dbReference>
<keyword evidence="9" id="KW-1185">Reference proteome</keyword>
<keyword evidence="1 4" id="KW-0479">Metal-binding</keyword>
<feature type="compositionally biased region" description="Polar residues" evidence="6">
    <location>
        <begin position="1"/>
        <end position="13"/>
    </location>
</feature>
<dbReference type="SMART" id="SM00132">
    <property type="entry name" value="LIM"/>
    <property type="match status" value="1"/>
</dbReference>
<feature type="region of interest" description="Disordered" evidence="6">
    <location>
        <begin position="422"/>
        <end position="504"/>
    </location>
</feature>
<reference evidence="8 9" key="1">
    <citation type="journal article" date="2023" name="BMC Biol.">
        <title>The compact genome of the sponge Oopsacas minuta (Hexactinellida) is lacking key metazoan core genes.</title>
        <authorList>
            <person name="Santini S."/>
            <person name="Schenkelaars Q."/>
            <person name="Jourda C."/>
            <person name="Duchesne M."/>
            <person name="Belahbib H."/>
            <person name="Rocher C."/>
            <person name="Selva M."/>
            <person name="Riesgo A."/>
            <person name="Vervoort M."/>
            <person name="Leys S.P."/>
            <person name="Kodjabachian L."/>
            <person name="Le Bivic A."/>
            <person name="Borchiellini C."/>
            <person name="Claverie J.M."/>
            <person name="Renard E."/>
        </authorList>
    </citation>
    <scope>NUCLEOTIDE SEQUENCE [LARGE SCALE GENOMIC DNA]</scope>
    <source>
        <strain evidence="8">SPO-2</strain>
    </source>
</reference>
<evidence type="ECO:0000256" key="6">
    <source>
        <dbReference type="SAM" id="MobiDB-lite"/>
    </source>
</evidence>
<feature type="compositionally biased region" description="Low complexity" evidence="6">
    <location>
        <begin position="454"/>
        <end position="466"/>
    </location>
</feature>
<dbReference type="AlphaFoldDB" id="A0AAV7JZ71"/>
<feature type="coiled-coil region" evidence="5">
    <location>
        <begin position="106"/>
        <end position="321"/>
    </location>
</feature>
<protein>
    <submittedName>
        <fullName evidence="8">Enolase-phosphatase E1 isoform X2</fullName>
    </submittedName>
</protein>
<keyword evidence="3 4" id="KW-0440">LIM domain</keyword>
<dbReference type="InterPro" id="IPR001781">
    <property type="entry name" value="Znf_LIM"/>
</dbReference>
<feature type="domain" description="LIM zinc-binding" evidence="7">
    <location>
        <begin position="529"/>
        <end position="589"/>
    </location>
</feature>
<dbReference type="EMBL" id="JAKMXF010000222">
    <property type="protein sequence ID" value="KAI6654303.1"/>
    <property type="molecule type" value="Genomic_DNA"/>
</dbReference>
<dbReference type="GO" id="GO:0046872">
    <property type="term" value="F:metal ion binding"/>
    <property type="evidence" value="ECO:0007669"/>
    <property type="project" value="UniProtKB-KW"/>
</dbReference>
<evidence type="ECO:0000256" key="3">
    <source>
        <dbReference type="ARBA" id="ARBA00023038"/>
    </source>
</evidence>
<evidence type="ECO:0000259" key="7">
    <source>
        <dbReference type="PROSITE" id="PS50023"/>
    </source>
</evidence>
<proteinExistence type="predicted"/>
<evidence type="ECO:0000256" key="5">
    <source>
        <dbReference type="SAM" id="Coils"/>
    </source>
</evidence>
<accession>A0AAV7JZ71</accession>
<name>A0AAV7JZ71_9METZ</name>
<dbReference type="PANTHER" id="PTHR24206">
    <property type="entry name" value="OS06G0237300 PROTEIN"/>
    <property type="match status" value="1"/>
</dbReference>
<dbReference type="PROSITE" id="PS50023">
    <property type="entry name" value="LIM_DOMAIN_2"/>
    <property type="match status" value="1"/>
</dbReference>
<evidence type="ECO:0000256" key="4">
    <source>
        <dbReference type="PROSITE-ProRule" id="PRU00125"/>
    </source>
</evidence>
<feature type="compositionally biased region" description="Polar residues" evidence="6">
    <location>
        <begin position="50"/>
        <end position="67"/>
    </location>
</feature>
<dbReference type="SUPFAM" id="SSF57716">
    <property type="entry name" value="Glucocorticoid receptor-like (DNA-binding domain)"/>
    <property type="match status" value="2"/>
</dbReference>
<keyword evidence="5" id="KW-0175">Coiled coil</keyword>